<accession>M1INP3</accession>
<dbReference type="InterPro" id="IPR013762">
    <property type="entry name" value="Integrase-like_cat_sf"/>
</dbReference>
<dbReference type="Pfam" id="PF16795">
    <property type="entry name" value="Phage_integr_3"/>
    <property type="match status" value="1"/>
</dbReference>
<evidence type="ECO:0000313" key="4">
    <source>
        <dbReference type="Proteomes" id="UP000011281"/>
    </source>
</evidence>
<dbReference type="SUPFAM" id="SSF56349">
    <property type="entry name" value="DNA breaking-rejoining enzymes"/>
    <property type="match status" value="1"/>
</dbReference>
<dbReference type="Gene3D" id="1.10.443.10">
    <property type="entry name" value="Intergrase catalytic core"/>
    <property type="match status" value="1"/>
</dbReference>
<dbReference type="GO" id="GO:0006310">
    <property type="term" value="P:DNA recombination"/>
    <property type="evidence" value="ECO:0007669"/>
    <property type="project" value="UniProtKB-KW"/>
</dbReference>
<sequence>MTGPQWGIPPTPPSLESSLELNGVRISDLNSTSSNNSEFSDSKLIQFQLELKRKGLTEDTIKRYISCIKRGSKESNNCVKAWRNFYRLVLGREPPEGLKVKKTGADLRIPSVEQIKDTLAKVSSNAKLSLFFRLLLESGLREAEVLRVMNEYDATKDVCEGICYYELNWTRGSKGSFYLFHVMPIMRMELKKPYVDKYVKQLGLIPPKYFRKFVSTQMATLGIPFDVIDFIQGRKPTRVLTRHYVSLFGIAREHYKKYAEWVKQNFP</sequence>
<proteinExistence type="predicted"/>
<dbReference type="HOGENOM" id="CLU_083804_0_0_2"/>
<gene>
    <name evidence="3" type="ORF">SacN8_02545</name>
</gene>
<name>M1INP3_9CREN</name>
<keyword evidence="1" id="KW-0233">DNA recombination</keyword>
<evidence type="ECO:0000313" key="3">
    <source>
        <dbReference type="EMBL" id="AGE70487.1"/>
    </source>
</evidence>
<dbReference type="InterPro" id="IPR031857">
    <property type="entry name" value="Integrase_SSV1_C"/>
</dbReference>
<dbReference type="GO" id="GO:0003677">
    <property type="term" value="F:DNA binding"/>
    <property type="evidence" value="ECO:0007669"/>
    <property type="project" value="InterPro"/>
</dbReference>
<organism evidence="4">
    <name type="scientific">Sulfolobus acidocaldarius N8</name>
    <dbReference type="NCBI Taxonomy" id="1028566"/>
    <lineage>
        <taxon>Archaea</taxon>
        <taxon>Thermoproteota</taxon>
        <taxon>Thermoprotei</taxon>
        <taxon>Sulfolobales</taxon>
        <taxon>Sulfolobaceae</taxon>
        <taxon>Sulfolobus</taxon>
    </lineage>
</organism>
<evidence type="ECO:0000259" key="2">
    <source>
        <dbReference type="Pfam" id="PF16795"/>
    </source>
</evidence>
<dbReference type="GeneID" id="31536131"/>
<dbReference type="EMBL" id="CP002817">
    <property type="protein sequence ID" value="AGE70487.1"/>
    <property type="molecule type" value="Genomic_DNA"/>
</dbReference>
<dbReference type="GO" id="GO:0015074">
    <property type="term" value="P:DNA integration"/>
    <property type="evidence" value="ECO:0007669"/>
    <property type="project" value="InterPro"/>
</dbReference>
<dbReference type="InterPro" id="IPR011010">
    <property type="entry name" value="DNA_brk_join_enz"/>
</dbReference>
<protein>
    <submittedName>
        <fullName evidence="3">Integrase</fullName>
    </submittedName>
</protein>
<dbReference type="RefSeq" id="WP_015385446.1">
    <property type="nucleotide sequence ID" value="NC_020246.1"/>
</dbReference>
<dbReference type="Proteomes" id="UP000011281">
    <property type="component" value="Chromosome"/>
</dbReference>
<dbReference type="AlphaFoldDB" id="M1INP3"/>
<feature type="domain" description="Integrase SSV1 C-terminal" evidence="2">
    <location>
        <begin position="109"/>
        <end position="261"/>
    </location>
</feature>
<evidence type="ECO:0000256" key="1">
    <source>
        <dbReference type="ARBA" id="ARBA00023172"/>
    </source>
</evidence>
<dbReference type="PATRIC" id="fig|1028566.6.peg.506"/>
<reference evidence="3 4" key="1">
    <citation type="journal article" date="2012" name="ISME J.">
        <title>Genomic evidence of rapid, global-scale gene flow in a Sulfolobus species.</title>
        <authorList>
            <person name="Mao D."/>
            <person name="Grogan D."/>
        </authorList>
    </citation>
    <scope>NUCLEOTIDE SEQUENCE [LARGE SCALE GENOMIC DNA]</scope>
    <source>
        <strain evidence="3 4">N8</strain>
    </source>
</reference>
<dbReference type="KEGG" id="sacn:SacN8_02545"/>